<keyword evidence="7" id="KW-1185">Reference proteome</keyword>
<protein>
    <submittedName>
        <fullName evidence="6">Tyrosine-type recombinase/integrase</fullName>
    </submittedName>
</protein>
<accession>A0ABW3YGK6</accession>
<evidence type="ECO:0000313" key="7">
    <source>
        <dbReference type="Proteomes" id="UP001597260"/>
    </source>
</evidence>
<dbReference type="InterPro" id="IPR010998">
    <property type="entry name" value="Integrase_recombinase_N"/>
</dbReference>
<name>A0ABW3YGK6_9ACTN</name>
<dbReference type="InterPro" id="IPR002104">
    <property type="entry name" value="Integrase_catalytic"/>
</dbReference>
<gene>
    <name evidence="6" type="ORF">ACFQ4H_19415</name>
</gene>
<feature type="domain" description="Tyr recombinase" evidence="5">
    <location>
        <begin position="171"/>
        <end position="383"/>
    </location>
</feature>
<dbReference type="Gene3D" id="1.10.150.130">
    <property type="match status" value="1"/>
</dbReference>
<dbReference type="Pfam" id="PF02899">
    <property type="entry name" value="Phage_int_SAM_1"/>
    <property type="match status" value="1"/>
</dbReference>
<evidence type="ECO:0000256" key="1">
    <source>
        <dbReference type="ARBA" id="ARBA00008857"/>
    </source>
</evidence>
<comment type="similarity">
    <text evidence="1">Belongs to the 'phage' integrase family.</text>
</comment>
<dbReference type="InterPro" id="IPR013762">
    <property type="entry name" value="Integrase-like_cat_sf"/>
</dbReference>
<dbReference type="PANTHER" id="PTHR30349:SF41">
    <property type="entry name" value="INTEGRASE_RECOMBINASE PROTEIN MJ0367-RELATED"/>
    <property type="match status" value="1"/>
</dbReference>
<keyword evidence="3" id="KW-0238">DNA-binding</keyword>
<keyword evidence="4" id="KW-0233">DNA recombination</keyword>
<evidence type="ECO:0000313" key="6">
    <source>
        <dbReference type="EMBL" id="MFD1323260.1"/>
    </source>
</evidence>
<dbReference type="PROSITE" id="PS51898">
    <property type="entry name" value="TYR_RECOMBINASE"/>
    <property type="match status" value="1"/>
</dbReference>
<evidence type="ECO:0000256" key="3">
    <source>
        <dbReference type="ARBA" id="ARBA00023125"/>
    </source>
</evidence>
<organism evidence="6 7">
    <name type="scientific">Micromonospora sonneratiae</name>
    <dbReference type="NCBI Taxonomy" id="1184706"/>
    <lineage>
        <taxon>Bacteria</taxon>
        <taxon>Bacillati</taxon>
        <taxon>Actinomycetota</taxon>
        <taxon>Actinomycetes</taxon>
        <taxon>Micromonosporales</taxon>
        <taxon>Micromonosporaceae</taxon>
        <taxon>Micromonospora</taxon>
    </lineage>
</organism>
<evidence type="ECO:0000256" key="2">
    <source>
        <dbReference type="ARBA" id="ARBA00022908"/>
    </source>
</evidence>
<dbReference type="EMBL" id="JBHTMP010000029">
    <property type="protein sequence ID" value="MFD1323260.1"/>
    <property type="molecule type" value="Genomic_DNA"/>
</dbReference>
<dbReference type="SUPFAM" id="SSF56349">
    <property type="entry name" value="DNA breaking-rejoining enzymes"/>
    <property type="match status" value="1"/>
</dbReference>
<dbReference type="Proteomes" id="UP001597260">
    <property type="component" value="Unassembled WGS sequence"/>
</dbReference>
<dbReference type="PANTHER" id="PTHR30349">
    <property type="entry name" value="PHAGE INTEGRASE-RELATED"/>
    <property type="match status" value="1"/>
</dbReference>
<proteinExistence type="inferred from homology"/>
<evidence type="ECO:0000259" key="5">
    <source>
        <dbReference type="PROSITE" id="PS51898"/>
    </source>
</evidence>
<comment type="caution">
    <text evidence="6">The sequence shown here is derived from an EMBL/GenBank/DDBJ whole genome shotgun (WGS) entry which is preliminary data.</text>
</comment>
<reference evidence="7" key="1">
    <citation type="journal article" date="2019" name="Int. J. Syst. Evol. Microbiol.">
        <title>The Global Catalogue of Microorganisms (GCM) 10K type strain sequencing project: providing services to taxonomists for standard genome sequencing and annotation.</title>
        <authorList>
            <consortium name="The Broad Institute Genomics Platform"/>
            <consortium name="The Broad Institute Genome Sequencing Center for Infectious Disease"/>
            <person name="Wu L."/>
            <person name="Ma J."/>
        </authorList>
    </citation>
    <scope>NUCLEOTIDE SEQUENCE [LARGE SCALE GENOMIC DNA]</scope>
    <source>
        <strain evidence="7">JCM 31037</strain>
    </source>
</reference>
<dbReference type="RefSeq" id="WP_377572412.1">
    <property type="nucleotide sequence ID" value="NZ_JBHTMP010000029.1"/>
</dbReference>
<evidence type="ECO:0000256" key="4">
    <source>
        <dbReference type="ARBA" id="ARBA00023172"/>
    </source>
</evidence>
<keyword evidence="2" id="KW-0229">DNA integration</keyword>
<dbReference type="InterPro" id="IPR011010">
    <property type="entry name" value="DNA_brk_join_enz"/>
</dbReference>
<dbReference type="InterPro" id="IPR004107">
    <property type="entry name" value="Integrase_SAM-like_N"/>
</dbReference>
<sequence>MSTFGQRVLLPGGGVTWTVLGADGLPHEAYERFLAHHRVLSAPNTVRAYATSLGCLEVFLRQTGQQWDRIGRDDLARFVHWLRFGTTPDVVDLAGGREPTHGEATVGLRMAAVVAFYEFMAEEGLGPALVLHRTARRRIGAGQPYKGMLHHLSSRRPQRAPVFRLRGRRRDRPPVLTPVQVQAILDACAWWDAAALVWRGSVRNRLLFALLAETGVRLGEALCLFHDDFVAGRGDTPYVLVTPREHPHQQRVKGWRSRRIYVSDRLEALHGDYLWDVCDRGGAEAVDNLGQWWLFVNVDREPLFAAMRPETVYDTVRRVKRRLGNRIPAGFTPHWLRHTHATALLMSGAPLPLVQQRMGHADVQTTINTYGWVTEDAALRALAGWQSFVGGWDAAPVAP</sequence>
<dbReference type="InterPro" id="IPR050090">
    <property type="entry name" value="Tyrosine_recombinase_XerCD"/>
</dbReference>
<dbReference type="Pfam" id="PF00589">
    <property type="entry name" value="Phage_integrase"/>
    <property type="match status" value="1"/>
</dbReference>
<dbReference type="Gene3D" id="1.10.443.10">
    <property type="entry name" value="Intergrase catalytic core"/>
    <property type="match status" value="1"/>
</dbReference>